<feature type="chain" id="PRO_5006391002" description="DUF4377 domain-containing protein" evidence="1">
    <location>
        <begin position="23"/>
        <end position="269"/>
    </location>
</feature>
<evidence type="ECO:0000259" key="2">
    <source>
        <dbReference type="Pfam" id="PF03724"/>
    </source>
</evidence>
<accession>A0A0R0AMG8</accession>
<dbReference type="Pfam" id="PF14302">
    <property type="entry name" value="DUF4377"/>
    <property type="match status" value="1"/>
</dbReference>
<feature type="domain" description="DUF4377" evidence="3">
    <location>
        <begin position="178"/>
        <end position="262"/>
    </location>
</feature>
<evidence type="ECO:0000313" key="4">
    <source>
        <dbReference type="EMBL" id="KRG42906.1"/>
    </source>
</evidence>
<evidence type="ECO:0008006" key="6">
    <source>
        <dbReference type="Google" id="ProtNLM"/>
    </source>
</evidence>
<name>A0A0R0AMG8_9GAMM</name>
<dbReference type="InterPro" id="IPR025485">
    <property type="entry name" value="DUF4377"/>
</dbReference>
<dbReference type="Pfam" id="PF03724">
    <property type="entry name" value="META"/>
    <property type="match status" value="1"/>
</dbReference>
<feature type="domain" description="DUF306" evidence="2">
    <location>
        <begin position="63"/>
        <end position="158"/>
    </location>
</feature>
<dbReference type="AlphaFoldDB" id="A0A0R0AMG8"/>
<protein>
    <recommendedName>
        <fullName evidence="6">DUF4377 domain-containing protein</fullName>
    </recommendedName>
</protein>
<evidence type="ECO:0000313" key="5">
    <source>
        <dbReference type="Proteomes" id="UP000050836"/>
    </source>
</evidence>
<dbReference type="Proteomes" id="UP000050836">
    <property type="component" value="Unassembled WGS sequence"/>
</dbReference>
<evidence type="ECO:0000256" key="1">
    <source>
        <dbReference type="SAM" id="SignalP"/>
    </source>
</evidence>
<dbReference type="PANTHER" id="PTHR35535">
    <property type="entry name" value="HEAT SHOCK PROTEIN HSLJ"/>
    <property type="match status" value="1"/>
</dbReference>
<evidence type="ECO:0000259" key="3">
    <source>
        <dbReference type="Pfam" id="PF14302"/>
    </source>
</evidence>
<sequence>MKRILLLALPFALMTACSNPPATTGEATTAPAASAPAAAGIDGALLGTRHWTLETATDASGKRIDGLFVRTDKPVTLDFTDGRVAVSNTCNGLGGSYTLEGDALSMGSLMSTNMACEPELMALDGLVSERLQGGKLTVRSLDASKLTLVTASGDVLVFAGAPTAETRYGGQGETVFLEVDAQSKPCSHPLMKDATCLQVREVKYDDQGLEQGQRGAWENFYGNIEGYTHQPGVRNVLRVKRYEVKNPPADGASQAYVLDMVVGSEQVKP</sequence>
<dbReference type="EMBL" id="LLXS01000016">
    <property type="protein sequence ID" value="KRG42906.1"/>
    <property type="molecule type" value="Genomic_DNA"/>
</dbReference>
<feature type="signal peptide" evidence="1">
    <location>
        <begin position="1"/>
        <end position="22"/>
    </location>
</feature>
<reference evidence="4 5" key="1">
    <citation type="submission" date="2015-10" db="EMBL/GenBank/DDBJ databases">
        <title>Genome sequencing and analysis of members of genus Stenotrophomonas.</title>
        <authorList>
            <person name="Patil P.P."/>
            <person name="Midha S."/>
            <person name="Patil P.B."/>
        </authorList>
    </citation>
    <scope>NUCLEOTIDE SEQUENCE [LARGE SCALE GENOMIC DNA]</scope>
    <source>
        <strain evidence="4 5">JCM 9942</strain>
    </source>
</reference>
<organism evidence="4 5">
    <name type="scientific">Stenotrophomonas pictorum JCM 9942</name>
    <dbReference type="NCBI Taxonomy" id="1236960"/>
    <lineage>
        <taxon>Bacteria</taxon>
        <taxon>Pseudomonadati</taxon>
        <taxon>Pseudomonadota</taxon>
        <taxon>Gammaproteobacteria</taxon>
        <taxon>Lysobacterales</taxon>
        <taxon>Lysobacteraceae</taxon>
        <taxon>Stenotrophomonas</taxon>
    </lineage>
</organism>
<proteinExistence type="predicted"/>
<dbReference type="RefSeq" id="WP_057505943.1">
    <property type="nucleotide sequence ID" value="NZ_LLXS01000016.1"/>
</dbReference>
<keyword evidence="5" id="KW-1185">Reference proteome</keyword>
<keyword evidence="1" id="KW-0732">Signal</keyword>
<dbReference type="PANTHER" id="PTHR35535:SF2">
    <property type="entry name" value="DUF306 DOMAIN-CONTAINING PROTEIN"/>
    <property type="match status" value="1"/>
</dbReference>
<gene>
    <name evidence="4" type="ORF">ARC78_07940</name>
</gene>
<comment type="caution">
    <text evidence="4">The sequence shown here is derived from an EMBL/GenBank/DDBJ whole genome shotgun (WGS) entry which is preliminary data.</text>
</comment>
<dbReference type="InterPro" id="IPR005184">
    <property type="entry name" value="DUF306_Meta_HslJ"/>
</dbReference>
<dbReference type="Gene3D" id="2.40.128.270">
    <property type="match status" value="1"/>
</dbReference>
<dbReference type="InterPro" id="IPR053147">
    <property type="entry name" value="Hsp_HslJ-like"/>
</dbReference>
<dbReference type="PROSITE" id="PS51257">
    <property type="entry name" value="PROKAR_LIPOPROTEIN"/>
    <property type="match status" value="1"/>
</dbReference>
<dbReference type="InterPro" id="IPR038670">
    <property type="entry name" value="HslJ-like_sf"/>
</dbReference>